<organism evidence="1 2">
    <name type="scientific">Penicillium angulare</name>
    <dbReference type="NCBI Taxonomy" id="116970"/>
    <lineage>
        <taxon>Eukaryota</taxon>
        <taxon>Fungi</taxon>
        <taxon>Dikarya</taxon>
        <taxon>Ascomycota</taxon>
        <taxon>Pezizomycotina</taxon>
        <taxon>Eurotiomycetes</taxon>
        <taxon>Eurotiomycetidae</taxon>
        <taxon>Eurotiales</taxon>
        <taxon>Aspergillaceae</taxon>
        <taxon>Penicillium</taxon>
    </lineage>
</organism>
<gene>
    <name evidence="1" type="ORF">N7456_000937</name>
</gene>
<dbReference type="Proteomes" id="UP001149165">
    <property type="component" value="Unassembled WGS sequence"/>
</dbReference>
<evidence type="ECO:0000313" key="1">
    <source>
        <dbReference type="EMBL" id="KAJ5116589.1"/>
    </source>
</evidence>
<proteinExistence type="predicted"/>
<accession>A0A9W9GD33</accession>
<reference evidence="1" key="1">
    <citation type="submission" date="2022-11" db="EMBL/GenBank/DDBJ databases">
        <authorList>
            <person name="Petersen C."/>
        </authorList>
    </citation>
    <scope>NUCLEOTIDE SEQUENCE</scope>
    <source>
        <strain evidence="1">IBT 30069</strain>
    </source>
</reference>
<reference evidence="1" key="2">
    <citation type="journal article" date="2023" name="IMA Fungus">
        <title>Comparative genomic study of the Penicillium genus elucidates a diverse pangenome and 15 lateral gene transfer events.</title>
        <authorList>
            <person name="Petersen C."/>
            <person name="Sorensen T."/>
            <person name="Nielsen M.R."/>
            <person name="Sondergaard T.E."/>
            <person name="Sorensen J.L."/>
            <person name="Fitzpatrick D.A."/>
            <person name="Frisvad J.C."/>
            <person name="Nielsen K.L."/>
        </authorList>
    </citation>
    <scope>NUCLEOTIDE SEQUENCE</scope>
    <source>
        <strain evidence="1">IBT 30069</strain>
    </source>
</reference>
<sequence length="214" mass="23491">MSDPSVPPLPLSLVDGLYVSKVECPLHDHLVNPPQIWFSSGESPVWSSGGGAAKLTPVAIYSTAVFRIVLTTASLVPIKALTAPLTLVGKSGEWTVFNSQKKQTVPDLVKDLVVNEPTFNGTIKPLPWGLSAKITWTLSGSDPKQTTYACETEVEVYVFPPNMPNYVIRGGLPVRLLSLKALWPNWMSSAATDWVAFVIDAIFHNPLLEYETWW</sequence>
<evidence type="ECO:0000313" key="2">
    <source>
        <dbReference type="Proteomes" id="UP001149165"/>
    </source>
</evidence>
<dbReference type="OrthoDB" id="4540247at2759"/>
<keyword evidence="2" id="KW-1185">Reference proteome</keyword>
<comment type="caution">
    <text evidence="1">The sequence shown here is derived from an EMBL/GenBank/DDBJ whole genome shotgun (WGS) entry which is preliminary data.</text>
</comment>
<name>A0A9W9GD33_9EURO</name>
<dbReference type="AlphaFoldDB" id="A0A9W9GD33"/>
<dbReference type="EMBL" id="JAPQKH010000001">
    <property type="protein sequence ID" value="KAJ5116589.1"/>
    <property type="molecule type" value="Genomic_DNA"/>
</dbReference>
<protein>
    <submittedName>
        <fullName evidence="1">Uncharacterized protein</fullName>
    </submittedName>
</protein>